<sequence length="48" mass="5469">MMRTSTLPGLKPNSLLRYSHPLYQHSPGRKQTPNFALQPFQLPPTSSF</sequence>
<keyword evidence="3" id="KW-1185">Reference proteome</keyword>
<organism evidence="2 3">
    <name type="scientific">Nelumbo nucifera</name>
    <name type="common">Sacred lotus</name>
    <dbReference type="NCBI Taxonomy" id="4432"/>
    <lineage>
        <taxon>Eukaryota</taxon>
        <taxon>Viridiplantae</taxon>
        <taxon>Streptophyta</taxon>
        <taxon>Embryophyta</taxon>
        <taxon>Tracheophyta</taxon>
        <taxon>Spermatophyta</taxon>
        <taxon>Magnoliopsida</taxon>
        <taxon>Proteales</taxon>
        <taxon>Nelumbonaceae</taxon>
        <taxon>Nelumbo</taxon>
    </lineage>
</organism>
<dbReference type="Proteomes" id="UP000607653">
    <property type="component" value="Unassembled WGS sequence"/>
</dbReference>
<evidence type="ECO:0000313" key="2">
    <source>
        <dbReference type="EMBL" id="DAD25724.1"/>
    </source>
</evidence>
<protein>
    <submittedName>
        <fullName evidence="2">Uncharacterized protein</fullName>
    </submittedName>
</protein>
<dbReference type="EMBL" id="DUZY01000002">
    <property type="protein sequence ID" value="DAD25724.1"/>
    <property type="molecule type" value="Genomic_DNA"/>
</dbReference>
<accession>A0A822XVR2</accession>
<feature type="region of interest" description="Disordered" evidence="1">
    <location>
        <begin position="1"/>
        <end position="48"/>
    </location>
</feature>
<dbReference type="AlphaFoldDB" id="A0A822XVR2"/>
<evidence type="ECO:0000256" key="1">
    <source>
        <dbReference type="SAM" id="MobiDB-lite"/>
    </source>
</evidence>
<proteinExistence type="predicted"/>
<reference evidence="2 3" key="1">
    <citation type="journal article" date="2020" name="Mol. Biol. Evol.">
        <title>Distinct Expression and Methylation Patterns for Genes with Different Fates following a Single Whole-Genome Duplication in Flowering Plants.</title>
        <authorList>
            <person name="Shi T."/>
            <person name="Rahmani R.S."/>
            <person name="Gugger P.F."/>
            <person name="Wang M."/>
            <person name="Li H."/>
            <person name="Zhang Y."/>
            <person name="Li Z."/>
            <person name="Wang Q."/>
            <person name="Van de Peer Y."/>
            <person name="Marchal K."/>
            <person name="Chen J."/>
        </authorList>
    </citation>
    <scope>NUCLEOTIDE SEQUENCE [LARGE SCALE GENOMIC DNA]</scope>
    <source>
        <tissue evidence="2">Leaf</tissue>
    </source>
</reference>
<comment type="caution">
    <text evidence="2">The sequence shown here is derived from an EMBL/GenBank/DDBJ whole genome shotgun (WGS) entry which is preliminary data.</text>
</comment>
<gene>
    <name evidence="2" type="ORF">HUJ06_027191</name>
</gene>
<evidence type="ECO:0000313" key="3">
    <source>
        <dbReference type="Proteomes" id="UP000607653"/>
    </source>
</evidence>
<name>A0A822XVR2_NELNU</name>